<dbReference type="Proteomes" id="UP000032129">
    <property type="component" value="Segment"/>
</dbReference>
<dbReference type="GeneID" id="26629186"/>
<keyword evidence="2" id="KW-1185">Reference proteome</keyword>
<accession>A0A0C5AEE3</accession>
<dbReference type="RefSeq" id="YP_009202214.1">
    <property type="nucleotide sequence ID" value="NC_028841.1"/>
</dbReference>
<dbReference type="KEGG" id="vg:26629186"/>
<organism evidence="1 2">
    <name type="scientific">Bacteriophage Lily</name>
    <dbReference type="NCBI Taxonomy" id="1589751"/>
    <lineage>
        <taxon>Viruses</taxon>
        <taxon>Duplodnaviria</taxon>
        <taxon>Heunggongvirae</taxon>
        <taxon>Uroviricota</taxon>
        <taxon>Caudoviricetes</taxon>
        <taxon>Lilyvirus</taxon>
        <taxon>Lilyvirus lily</taxon>
    </lineage>
</organism>
<reference evidence="1 2" key="1">
    <citation type="journal article" date="2015" name="Genome Announc.">
        <title>Genome Sequences of Six Paenibacillus larvae Siphoviridae Phages.</title>
        <authorList>
            <person name="Carson S."/>
            <person name="Bruff E."/>
            <person name="DeFoor W."/>
            <person name="Dums J."/>
            <person name="Groth A."/>
            <person name="Hatfield T."/>
            <person name="Iyer A."/>
            <person name="Joshi K."/>
            <person name="McAdams S."/>
            <person name="Miles D."/>
            <person name="Miller D."/>
            <person name="Oufkir A."/>
            <person name="Raynor B."/>
            <person name="Riley S."/>
            <person name="Roland S."/>
            <person name="Rozier H."/>
            <person name="Talley S."/>
            <person name="Miller E.S."/>
        </authorList>
    </citation>
    <scope>NUCLEOTIDE SEQUENCE [LARGE SCALE GENOMIC DNA]</scope>
</reference>
<name>A0A0C5AEE3_9CAUD</name>
<evidence type="ECO:0000313" key="2">
    <source>
        <dbReference type="Proteomes" id="UP000032129"/>
    </source>
</evidence>
<dbReference type="EMBL" id="KP296792">
    <property type="protein sequence ID" value="AJK27732.1"/>
    <property type="molecule type" value="Genomic_DNA"/>
</dbReference>
<protein>
    <submittedName>
        <fullName evidence="1">Uncharacterized protein</fullName>
    </submittedName>
</protein>
<evidence type="ECO:0000313" key="1">
    <source>
        <dbReference type="EMBL" id="AJK27732.1"/>
    </source>
</evidence>
<sequence length="49" mass="5558">MAIKAIWSIRHDDKEYDPGSILKGLKKEEEKKLVDAGVAEYVGKEPDEK</sequence>
<proteinExistence type="predicted"/>
<gene>
    <name evidence="1" type="ORF">LILY_8</name>
</gene>